<protein>
    <submittedName>
        <fullName evidence="3">Uncharacterized protein</fullName>
    </submittedName>
</protein>
<name>D8JQG4_HYPDA</name>
<dbReference type="HOGENOM" id="CLU_1400663_0_0_5"/>
<evidence type="ECO:0000313" key="4">
    <source>
        <dbReference type="Proteomes" id="UP000002033"/>
    </source>
</evidence>
<sequence length="215" mass="23257" precursor="true">MNIKAGVVLAGVAALTLAGSVTSASAQDLSEHAVKSFMEYAWSLTPQQFSKPDGSVIVIDKTKKDQVVVPLDVAREVIKAGRLSAHAQICDLRDDQILNHRALMRREEFKKKWTPQQMVYISQLHLTTVMLLTGRIRLVEKQGDKEVVVDEKKESAQSCTDEQKKKVKELITAYVEASPPVSAVAGKPPAQPGQPQQGAPTATGSVAGGTTVEKN</sequence>
<reference evidence="4" key="1">
    <citation type="journal article" date="2011" name="J. Bacteriol.">
        <title>Genome sequences of eight morphologically diverse alphaproteobacteria.</title>
        <authorList>
            <consortium name="US DOE Joint Genome Institute"/>
            <person name="Brown P.J."/>
            <person name="Kysela D.T."/>
            <person name="Buechlein A."/>
            <person name="Hemmerich C."/>
            <person name="Brun Y.V."/>
        </authorList>
    </citation>
    <scope>NUCLEOTIDE SEQUENCE [LARGE SCALE GENOMIC DNA]</scope>
    <source>
        <strain evidence="4">ATCC 51888 / DSM 1869 / NCIB 11706 / TK 0415</strain>
    </source>
</reference>
<gene>
    <name evidence="3" type="ordered locus">Hden_2119</name>
</gene>
<keyword evidence="4" id="KW-1185">Reference proteome</keyword>
<dbReference type="AlphaFoldDB" id="D8JQG4"/>
<dbReference type="STRING" id="582899.Hden_2119"/>
<dbReference type="RefSeq" id="WP_013216077.1">
    <property type="nucleotide sequence ID" value="NC_014313.1"/>
</dbReference>
<dbReference type="eggNOG" id="ENOG5034480">
    <property type="taxonomic scope" value="Bacteria"/>
</dbReference>
<feature type="signal peptide" evidence="2">
    <location>
        <begin position="1"/>
        <end position="26"/>
    </location>
</feature>
<feature type="chain" id="PRO_5003116123" evidence="2">
    <location>
        <begin position="27"/>
        <end position="215"/>
    </location>
</feature>
<dbReference type="Proteomes" id="UP000002033">
    <property type="component" value="Chromosome"/>
</dbReference>
<evidence type="ECO:0000256" key="1">
    <source>
        <dbReference type="SAM" id="MobiDB-lite"/>
    </source>
</evidence>
<dbReference type="KEGG" id="hdn:Hden_2119"/>
<keyword evidence="2" id="KW-0732">Signal</keyword>
<evidence type="ECO:0000313" key="3">
    <source>
        <dbReference type="EMBL" id="ADJ23918.1"/>
    </source>
</evidence>
<evidence type="ECO:0000256" key="2">
    <source>
        <dbReference type="SAM" id="SignalP"/>
    </source>
</evidence>
<proteinExistence type="predicted"/>
<feature type="region of interest" description="Disordered" evidence="1">
    <location>
        <begin position="181"/>
        <end position="215"/>
    </location>
</feature>
<accession>D8JQG4</accession>
<organism evidence="3 4">
    <name type="scientific">Hyphomicrobium denitrificans (strain ATCC 51888 / DSM 1869 / NCIMB 11706 / TK 0415)</name>
    <dbReference type="NCBI Taxonomy" id="582899"/>
    <lineage>
        <taxon>Bacteria</taxon>
        <taxon>Pseudomonadati</taxon>
        <taxon>Pseudomonadota</taxon>
        <taxon>Alphaproteobacteria</taxon>
        <taxon>Hyphomicrobiales</taxon>
        <taxon>Hyphomicrobiaceae</taxon>
        <taxon>Hyphomicrobium</taxon>
    </lineage>
</organism>
<feature type="compositionally biased region" description="Low complexity" evidence="1">
    <location>
        <begin position="185"/>
        <end position="215"/>
    </location>
</feature>
<dbReference type="EMBL" id="CP002083">
    <property type="protein sequence ID" value="ADJ23918.1"/>
    <property type="molecule type" value="Genomic_DNA"/>
</dbReference>